<dbReference type="Gene3D" id="3.30.230.10">
    <property type="match status" value="1"/>
</dbReference>
<dbReference type="GO" id="GO:0005524">
    <property type="term" value="F:ATP binding"/>
    <property type="evidence" value="ECO:0007669"/>
    <property type="project" value="UniProtKB-KW"/>
</dbReference>
<dbReference type="Gene3D" id="3.40.50.300">
    <property type="entry name" value="P-loop containing nucleotide triphosphate hydrolases"/>
    <property type="match status" value="1"/>
</dbReference>
<gene>
    <name evidence="5" type="ORF">EPA93_20550</name>
</gene>
<dbReference type="InterPro" id="IPR027417">
    <property type="entry name" value="P-loop_NTPase"/>
</dbReference>
<proteinExistence type="inferred from homology"/>
<reference evidence="5 6" key="1">
    <citation type="submission" date="2019-01" db="EMBL/GenBank/DDBJ databases">
        <title>Ktedonosporobacter rubrisoli SCAWS-G2.</title>
        <authorList>
            <person name="Huang Y."/>
            <person name="Yan B."/>
        </authorList>
    </citation>
    <scope>NUCLEOTIDE SEQUENCE [LARGE SCALE GENOMIC DNA]</scope>
    <source>
        <strain evidence="5 6">SCAWS-G2</strain>
    </source>
</reference>
<evidence type="ECO:0000313" key="5">
    <source>
        <dbReference type="EMBL" id="QBD78258.1"/>
    </source>
</evidence>
<evidence type="ECO:0000256" key="3">
    <source>
        <dbReference type="ARBA" id="ARBA00022840"/>
    </source>
</evidence>
<organism evidence="5 6">
    <name type="scientific">Ktedonosporobacter rubrisoli</name>
    <dbReference type="NCBI Taxonomy" id="2509675"/>
    <lineage>
        <taxon>Bacteria</taxon>
        <taxon>Bacillati</taxon>
        <taxon>Chloroflexota</taxon>
        <taxon>Ktedonobacteria</taxon>
        <taxon>Ktedonobacterales</taxon>
        <taxon>Ktedonosporobacteraceae</taxon>
        <taxon>Ktedonosporobacter</taxon>
    </lineage>
</organism>
<feature type="domain" description="AAA+ ATPase" evidence="4">
    <location>
        <begin position="215"/>
        <end position="398"/>
    </location>
</feature>
<dbReference type="AlphaFoldDB" id="A0A4P6JRX7"/>
<evidence type="ECO:0000313" key="6">
    <source>
        <dbReference type="Proteomes" id="UP000290365"/>
    </source>
</evidence>
<name>A0A4P6JRX7_KTERU</name>
<dbReference type="Pfam" id="PF01078">
    <property type="entry name" value="Mg_chelatase"/>
    <property type="match status" value="1"/>
</dbReference>
<sequence>MLSKVRSCAIIGLEGALVEVEVDLSAGLAAFMIVGLPDAAVNEAKERVKSAIKNSGCVFPYKRITVNLAPADLRKAGPAYDLPIAIGILYAAEQINLDVTLEDALFLGELSLDGSLRHTNGILPMVALAREKHISSVFVPAIDAVEAALVEGVTVYPVKTLAQLLAHLNGERALEPYVCDPTILDNAQEPVYGQDMAAIRGQEHVKRALEVAASGGHNILLSGPPGSGKTLLARATPSILPRMLIEEALDVTKIYSVSGILPADMPLIVQRPFRAPHHTISHAGLVGGGRMPRPGEISLAHRGVLFLDELPEFGQNVLEVLRQPLEDKIVTISRAQGTITYPANFMLVAAMNPCPCGYYGDPVRECSCSITAISRYQKRISGPLLDRMDIHVEVPRVDYEKLADKRNIENSAIIRARVQEARERQIQRFAGTKLTCNAEMGPAEVRQFCSVEASAEKLLKTAMQQLHLSARAFHRVLKLARTIADLAASETIGANHVAEAIQYRPKIGH</sequence>
<dbReference type="PANTHER" id="PTHR32039:SF7">
    <property type="entry name" value="COMPETENCE PROTEIN COMM"/>
    <property type="match status" value="1"/>
</dbReference>
<keyword evidence="3 5" id="KW-0067">ATP-binding</keyword>
<dbReference type="EMBL" id="CP035758">
    <property type="protein sequence ID" value="QBD78258.1"/>
    <property type="molecule type" value="Genomic_DNA"/>
</dbReference>
<dbReference type="KEGG" id="kbs:EPA93_20550"/>
<dbReference type="InterPro" id="IPR045006">
    <property type="entry name" value="CHLI-like"/>
</dbReference>
<dbReference type="OrthoDB" id="9813147at2"/>
<keyword evidence="6" id="KW-1185">Reference proteome</keyword>
<protein>
    <submittedName>
        <fullName evidence="5">ATP-binding protein</fullName>
    </submittedName>
</protein>
<dbReference type="CDD" id="cd00009">
    <property type="entry name" value="AAA"/>
    <property type="match status" value="1"/>
</dbReference>
<dbReference type="SUPFAM" id="SSF52540">
    <property type="entry name" value="P-loop containing nucleoside triphosphate hydrolases"/>
    <property type="match status" value="1"/>
</dbReference>
<dbReference type="InterPro" id="IPR004482">
    <property type="entry name" value="Mg_chelat-rel"/>
</dbReference>
<dbReference type="NCBIfam" id="TIGR00368">
    <property type="entry name" value="YifB family Mg chelatase-like AAA ATPase"/>
    <property type="match status" value="1"/>
</dbReference>
<dbReference type="Proteomes" id="UP000290365">
    <property type="component" value="Chromosome"/>
</dbReference>
<dbReference type="PRINTS" id="PR01657">
    <property type="entry name" value="MCMFAMILY"/>
</dbReference>
<dbReference type="Pfam" id="PF13335">
    <property type="entry name" value="Mg_chelatase_C"/>
    <property type="match status" value="1"/>
</dbReference>
<evidence type="ECO:0000259" key="4">
    <source>
        <dbReference type="SMART" id="SM00382"/>
    </source>
</evidence>
<dbReference type="InterPro" id="IPR003593">
    <property type="entry name" value="AAA+_ATPase"/>
</dbReference>
<comment type="similarity">
    <text evidence="1">Belongs to the Mg-chelatase subunits D/I family. ComM subfamily.</text>
</comment>
<dbReference type="InterPro" id="IPR014721">
    <property type="entry name" value="Ribsml_uS5_D2-typ_fold_subgr"/>
</dbReference>
<dbReference type="RefSeq" id="WP_129889311.1">
    <property type="nucleotide sequence ID" value="NZ_CP035758.1"/>
</dbReference>
<dbReference type="InterPro" id="IPR001208">
    <property type="entry name" value="MCM_dom"/>
</dbReference>
<dbReference type="Pfam" id="PF13541">
    <property type="entry name" value="ChlI"/>
    <property type="match status" value="1"/>
</dbReference>
<dbReference type="InterPro" id="IPR000523">
    <property type="entry name" value="Mg_chelatse_chII-like_cat_dom"/>
</dbReference>
<dbReference type="PANTHER" id="PTHR32039">
    <property type="entry name" value="MAGNESIUM-CHELATASE SUBUNIT CHLI"/>
    <property type="match status" value="1"/>
</dbReference>
<evidence type="ECO:0000256" key="1">
    <source>
        <dbReference type="ARBA" id="ARBA00006354"/>
    </source>
</evidence>
<evidence type="ECO:0000256" key="2">
    <source>
        <dbReference type="ARBA" id="ARBA00022741"/>
    </source>
</evidence>
<dbReference type="SMART" id="SM00382">
    <property type="entry name" value="AAA"/>
    <property type="match status" value="1"/>
</dbReference>
<dbReference type="GO" id="GO:0003677">
    <property type="term" value="F:DNA binding"/>
    <property type="evidence" value="ECO:0007669"/>
    <property type="project" value="InterPro"/>
</dbReference>
<dbReference type="InterPro" id="IPR020568">
    <property type="entry name" value="Ribosomal_Su5_D2-typ_SF"/>
</dbReference>
<dbReference type="SUPFAM" id="SSF54211">
    <property type="entry name" value="Ribosomal protein S5 domain 2-like"/>
    <property type="match status" value="1"/>
</dbReference>
<accession>A0A4P6JRX7</accession>
<keyword evidence="2" id="KW-0547">Nucleotide-binding</keyword>
<dbReference type="InterPro" id="IPR025158">
    <property type="entry name" value="Mg_chelat-rel_C"/>
</dbReference>